<sequence length="227" mass="26708">MKEQAIKERPILFSSNMVRAILDGNKTQTRRLSGLREINKDPDNWEFVTTSNSAITLTDKFFVLFVNKNIEQSIWVKCPLGLAGDHLWVRETFGRTQNVSNLENWPGRFHKRVDEDTVYIYRADDGWWEWTDYGGFPTEKSHWKPSIHMPREASRITLEIKNIRVERLQDISESDTEAEGIKFMRDIPDADESLTGKQLFEVLWESINSLGSWKQNPWVWVIEFEKK</sequence>
<keyword evidence="1" id="KW-0614">Plasmid</keyword>
<geneLocation type="plasmid" evidence="1 2">
    <name>p5</name>
</geneLocation>
<dbReference type="AlphaFoldDB" id="A0AAQ0B116"/>
<dbReference type="Proteomes" id="UP000663124">
    <property type="component" value="Plasmid p5"/>
</dbReference>
<protein>
    <submittedName>
        <fullName evidence="1">Uncharacterized protein</fullName>
    </submittedName>
</protein>
<evidence type="ECO:0000313" key="2">
    <source>
        <dbReference type="Proteomes" id="UP000663124"/>
    </source>
</evidence>
<evidence type="ECO:0000313" key="1">
    <source>
        <dbReference type="EMBL" id="QOI45128.1"/>
    </source>
</evidence>
<dbReference type="EMBL" id="CP043889">
    <property type="protein sequence ID" value="QOI45128.1"/>
    <property type="molecule type" value="Genomic_DNA"/>
</dbReference>
<organism evidence="1 2">
    <name type="scientific">Leptospira interrogans serovar Canicola</name>
    <dbReference type="NCBI Taxonomy" id="211880"/>
    <lineage>
        <taxon>Bacteria</taxon>
        <taxon>Pseudomonadati</taxon>
        <taxon>Spirochaetota</taxon>
        <taxon>Spirochaetia</taxon>
        <taxon>Leptospirales</taxon>
        <taxon>Leptospiraceae</taxon>
        <taxon>Leptospira</taxon>
    </lineage>
</organism>
<proteinExistence type="predicted"/>
<gene>
    <name evidence="1" type="ORF">Lepto782_23405</name>
</gene>
<name>A0AAQ0B116_LEPIR</name>
<dbReference type="RefSeq" id="WP_192505784.1">
    <property type="nucleotide sequence ID" value="NZ_CP043889.1"/>
</dbReference>
<accession>A0AAQ0B116</accession>
<reference evidence="1" key="1">
    <citation type="submission" date="2019-09" db="EMBL/GenBank/DDBJ databases">
        <title>Comparative Genomics of Leptospira interrogans Reveals Genome Plasticity - A Common Adaptive Strategy for Survival in Various Hosts.</title>
        <authorList>
            <person name="Ramli S.R."/>
            <person name="Bunk B."/>
            <person name="Goris M."/>
            <person name="Bhuju S."/>
            <person name="Jarek M."/>
            <person name="Sproer C."/>
            <person name="Mustakim S."/>
            <person name="Strommenger B."/>
            <person name="Pessler F."/>
        </authorList>
    </citation>
    <scope>NUCLEOTIDE SEQUENCE</scope>
    <source>
        <strain evidence="1">782</strain>
        <plasmid evidence="1">p5</plasmid>
    </source>
</reference>